<gene>
    <name evidence="3" type="ORF">Pr1d_04020</name>
</gene>
<keyword evidence="2" id="KW-0812">Transmembrane</keyword>
<proteinExistence type="predicted"/>
<dbReference type="EMBL" id="CP042913">
    <property type="protein sequence ID" value="QEG33141.1"/>
    <property type="molecule type" value="Genomic_DNA"/>
</dbReference>
<reference evidence="3 4" key="1">
    <citation type="submission" date="2019-08" db="EMBL/GenBank/DDBJ databases">
        <title>Deep-cultivation of Planctomycetes and their phenomic and genomic characterization uncovers novel biology.</title>
        <authorList>
            <person name="Wiegand S."/>
            <person name="Jogler M."/>
            <person name="Boedeker C."/>
            <person name="Pinto D."/>
            <person name="Vollmers J."/>
            <person name="Rivas-Marin E."/>
            <person name="Kohn T."/>
            <person name="Peeters S.H."/>
            <person name="Heuer A."/>
            <person name="Rast P."/>
            <person name="Oberbeckmann S."/>
            <person name="Bunk B."/>
            <person name="Jeske O."/>
            <person name="Meyerdierks A."/>
            <person name="Storesund J.E."/>
            <person name="Kallscheuer N."/>
            <person name="Luecker S."/>
            <person name="Lage O.M."/>
            <person name="Pohl T."/>
            <person name="Merkel B.J."/>
            <person name="Hornburger P."/>
            <person name="Mueller R.-W."/>
            <person name="Bruemmer F."/>
            <person name="Labrenz M."/>
            <person name="Spormann A.M."/>
            <person name="Op den Camp H."/>
            <person name="Overmann J."/>
            <person name="Amann R."/>
            <person name="Jetten M.S.M."/>
            <person name="Mascher T."/>
            <person name="Medema M.H."/>
            <person name="Devos D.P."/>
            <person name="Kaster A.-K."/>
            <person name="Ovreas L."/>
            <person name="Rohde M."/>
            <person name="Galperin M.Y."/>
            <person name="Jogler C."/>
        </authorList>
    </citation>
    <scope>NUCLEOTIDE SEQUENCE [LARGE SCALE GENOMIC DNA]</scope>
    <source>
        <strain evidence="3 4">Pr1d</strain>
    </source>
</reference>
<sequence length="286" mass="30820">MAIPRRTQAVPLTRSTDRPAYLADLPHVGEKLASNREQRTLPAATSSSEQPTVSTHPAFAEIIALDRGRSHPVAPGSVGKLFLDRAHVAEDDYEGYEASVDRRPADPQPSRQHRRGWRRLFSQAHNLLAPFAGLIVTLALLTSAGLLFWLISRGQPAELDLRDLEYYDGALSIQISESEPASSAIPADQALEATEAVQEPTGATQAAAPVEKPVEPIVEESVQASSPDVTASIPLGQISFPTTSTPFAFDYSKAFDTATAESSEKFHGLPEVAERENSSAENSVAR</sequence>
<dbReference type="AlphaFoldDB" id="A0A5B9QFN1"/>
<evidence type="ECO:0000256" key="2">
    <source>
        <dbReference type="SAM" id="Phobius"/>
    </source>
</evidence>
<dbReference type="OrthoDB" id="9835745at2"/>
<dbReference type="Proteomes" id="UP000323917">
    <property type="component" value="Chromosome"/>
</dbReference>
<dbReference type="RefSeq" id="WP_148071945.1">
    <property type="nucleotide sequence ID" value="NZ_CP042913.1"/>
</dbReference>
<keyword evidence="2" id="KW-0472">Membrane</keyword>
<organism evidence="3 4">
    <name type="scientific">Bythopirellula goksoeyrii</name>
    <dbReference type="NCBI Taxonomy" id="1400387"/>
    <lineage>
        <taxon>Bacteria</taxon>
        <taxon>Pseudomonadati</taxon>
        <taxon>Planctomycetota</taxon>
        <taxon>Planctomycetia</taxon>
        <taxon>Pirellulales</taxon>
        <taxon>Lacipirellulaceae</taxon>
        <taxon>Bythopirellula</taxon>
    </lineage>
</organism>
<protein>
    <submittedName>
        <fullName evidence="3">Uncharacterized protein</fullName>
    </submittedName>
</protein>
<feature type="compositionally biased region" description="Basic and acidic residues" evidence="1">
    <location>
        <begin position="262"/>
        <end position="278"/>
    </location>
</feature>
<dbReference type="KEGG" id="bgok:Pr1d_04020"/>
<keyword evidence="4" id="KW-1185">Reference proteome</keyword>
<feature type="transmembrane region" description="Helical" evidence="2">
    <location>
        <begin position="127"/>
        <end position="151"/>
    </location>
</feature>
<keyword evidence="2" id="KW-1133">Transmembrane helix</keyword>
<feature type="region of interest" description="Disordered" evidence="1">
    <location>
        <begin position="1"/>
        <end position="22"/>
    </location>
</feature>
<feature type="region of interest" description="Disordered" evidence="1">
    <location>
        <begin position="260"/>
        <end position="286"/>
    </location>
</feature>
<evidence type="ECO:0000256" key="1">
    <source>
        <dbReference type="SAM" id="MobiDB-lite"/>
    </source>
</evidence>
<evidence type="ECO:0000313" key="3">
    <source>
        <dbReference type="EMBL" id="QEG33141.1"/>
    </source>
</evidence>
<accession>A0A5B9QFN1</accession>
<name>A0A5B9QFN1_9BACT</name>
<evidence type="ECO:0000313" key="4">
    <source>
        <dbReference type="Proteomes" id="UP000323917"/>
    </source>
</evidence>